<comment type="caution">
    <text evidence="1">The sequence shown here is derived from an EMBL/GenBank/DDBJ whole genome shotgun (WGS) entry which is preliminary data.</text>
</comment>
<dbReference type="Proteomes" id="UP001476798">
    <property type="component" value="Unassembled WGS sequence"/>
</dbReference>
<organism evidence="1 2">
    <name type="scientific">Goodea atripinnis</name>
    <dbReference type="NCBI Taxonomy" id="208336"/>
    <lineage>
        <taxon>Eukaryota</taxon>
        <taxon>Metazoa</taxon>
        <taxon>Chordata</taxon>
        <taxon>Craniata</taxon>
        <taxon>Vertebrata</taxon>
        <taxon>Euteleostomi</taxon>
        <taxon>Actinopterygii</taxon>
        <taxon>Neopterygii</taxon>
        <taxon>Teleostei</taxon>
        <taxon>Neoteleostei</taxon>
        <taxon>Acanthomorphata</taxon>
        <taxon>Ovalentaria</taxon>
        <taxon>Atherinomorphae</taxon>
        <taxon>Cyprinodontiformes</taxon>
        <taxon>Goodeidae</taxon>
        <taxon>Goodea</taxon>
    </lineage>
</organism>
<dbReference type="EMBL" id="JAHRIO010049980">
    <property type="protein sequence ID" value="MEQ2173711.1"/>
    <property type="molecule type" value="Genomic_DNA"/>
</dbReference>
<keyword evidence="2" id="KW-1185">Reference proteome</keyword>
<protein>
    <submittedName>
        <fullName evidence="1">Uncharacterized protein</fullName>
    </submittedName>
</protein>
<sequence length="106" mass="11978">MPHLHRCHYVVLIAIIYQRDKCKTTAFSWLLASVVGGVASAWKELPTSEQLHSATLLLDTVETGAFMLADNLLKTDTVQETTDYIRKYILRFLSNKPFTVGHTVVK</sequence>
<evidence type="ECO:0000313" key="1">
    <source>
        <dbReference type="EMBL" id="MEQ2173711.1"/>
    </source>
</evidence>
<evidence type="ECO:0000313" key="2">
    <source>
        <dbReference type="Proteomes" id="UP001476798"/>
    </source>
</evidence>
<accession>A0ABV0NRR4</accession>
<proteinExistence type="predicted"/>
<gene>
    <name evidence="1" type="ORF">GOODEAATRI_000145</name>
</gene>
<name>A0ABV0NRR4_9TELE</name>
<reference evidence="1 2" key="1">
    <citation type="submission" date="2021-06" db="EMBL/GenBank/DDBJ databases">
        <authorList>
            <person name="Palmer J.M."/>
        </authorList>
    </citation>
    <scope>NUCLEOTIDE SEQUENCE [LARGE SCALE GENOMIC DNA]</scope>
    <source>
        <strain evidence="1 2">GA_2019</strain>
        <tissue evidence="1">Muscle</tissue>
    </source>
</reference>